<dbReference type="PANTHER" id="PTHR32329">
    <property type="entry name" value="BIFUNCTIONAL PROTEIN [INCLUDES 2-HYDROXYACYL-COA DEHYDRATASE (N-TER) AND ITS ACTIVATOR DOMAIN (C_TERM)-RELATED"/>
    <property type="match status" value="1"/>
</dbReference>
<keyword evidence="3" id="KW-0408">Iron</keyword>
<comment type="caution">
    <text evidence="6">The sequence shown here is derived from an EMBL/GenBank/DDBJ whole genome shotgun (WGS) entry which is preliminary data.</text>
</comment>
<proteinExistence type="predicted"/>
<dbReference type="Proteomes" id="UP001165492">
    <property type="component" value="Unassembled WGS sequence"/>
</dbReference>
<dbReference type="PANTHER" id="PTHR32329:SF2">
    <property type="entry name" value="BIFUNCTIONAL PROTEIN [INCLUDES 2-HYDROXYACYL-COA DEHYDRATASE (N-TER) AND ITS ACTIVATOR DOMAIN (C_TERM)"/>
    <property type="match status" value="1"/>
</dbReference>
<organism evidence="6 7">
    <name type="scientific">Pelosinus baikalensis</name>
    <dbReference type="NCBI Taxonomy" id="2892015"/>
    <lineage>
        <taxon>Bacteria</taxon>
        <taxon>Bacillati</taxon>
        <taxon>Bacillota</taxon>
        <taxon>Negativicutes</taxon>
        <taxon>Selenomonadales</taxon>
        <taxon>Sporomusaceae</taxon>
        <taxon>Pelosinus</taxon>
    </lineage>
</organism>
<dbReference type="InterPro" id="IPR008275">
    <property type="entry name" value="CoA_E_activase_dom"/>
</dbReference>
<accession>A0ABS8HW74</accession>
<evidence type="ECO:0000259" key="5">
    <source>
        <dbReference type="Pfam" id="PF01869"/>
    </source>
</evidence>
<dbReference type="InterPro" id="IPR002731">
    <property type="entry name" value="ATPase_BadF"/>
</dbReference>
<reference evidence="6" key="1">
    <citation type="submission" date="2021-11" db="EMBL/GenBank/DDBJ databases">
        <title>Description of a new species Pelosinus isolated from the bottom sediments of Lake Baikal.</title>
        <authorList>
            <person name="Zakharyuk A."/>
        </authorList>
    </citation>
    <scope>NUCLEOTIDE SEQUENCE</scope>
    <source>
        <strain evidence="6">Bkl1</strain>
    </source>
</reference>
<feature type="domain" description="ATPase BadF/BadG/BcrA/BcrD type" evidence="5">
    <location>
        <begin position="3"/>
        <end position="252"/>
    </location>
</feature>
<protein>
    <submittedName>
        <fullName evidence="6">Acyl-CoA dehydratase activase</fullName>
    </submittedName>
</protein>
<dbReference type="Pfam" id="PF01869">
    <property type="entry name" value="BcrAD_BadFG"/>
    <property type="match status" value="1"/>
</dbReference>
<dbReference type="CDD" id="cd24036">
    <property type="entry name" value="ASKHA_NBD_BcrAD_BadFG_HgdC_HadI"/>
    <property type="match status" value="1"/>
</dbReference>
<evidence type="ECO:0000256" key="4">
    <source>
        <dbReference type="ARBA" id="ARBA00023014"/>
    </source>
</evidence>
<evidence type="ECO:0000256" key="1">
    <source>
        <dbReference type="ARBA" id="ARBA00001966"/>
    </source>
</evidence>
<evidence type="ECO:0000313" key="7">
    <source>
        <dbReference type="Proteomes" id="UP001165492"/>
    </source>
</evidence>
<comment type="cofactor">
    <cofactor evidence="1">
        <name>[4Fe-4S] cluster</name>
        <dbReference type="ChEBI" id="CHEBI:49883"/>
    </cofactor>
</comment>
<keyword evidence="7" id="KW-1185">Reference proteome</keyword>
<dbReference type="InterPro" id="IPR051805">
    <property type="entry name" value="Dehydratase_Activator_Redct"/>
</dbReference>
<evidence type="ECO:0000313" key="6">
    <source>
        <dbReference type="EMBL" id="MCC5466508.1"/>
    </source>
</evidence>
<keyword evidence="2" id="KW-0479">Metal-binding</keyword>
<dbReference type="RefSeq" id="WP_229535651.1">
    <property type="nucleotide sequence ID" value="NZ_JAJHJB010000019.1"/>
</dbReference>
<evidence type="ECO:0000256" key="3">
    <source>
        <dbReference type="ARBA" id="ARBA00023004"/>
    </source>
</evidence>
<dbReference type="NCBIfam" id="TIGR00241">
    <property type="entry name" value="CoA_E_activ"/>
    <property type="match status" value="1"/>
</dbReference>
<dbReference type="EMBL" id="JAJHJB010000019">
    <property type="protein sequence ID" value="MCC5466508.1"/>
    <property type="molecule type" value="Genomic_DNA"/>
</dbReference>
<dbReference type="Gene3D" id="3.30.420.40">
    <property type="match status" value="2"/>
</dbReference>
<sequence>MFLGIDIGSVSTDAVLIDDDCNIKGYSIVKSGFDYKEAANRAIEEGCRIAGITEKDITKIVGTGYGRKSVPSSCRSVTEISCHAMGIHQIFPEVRTIIDIGGQDSKVIRVFEDGFVETFVMNDKCAAGTGRFLEVMAQAMGIEVYRLGELSLTAKKVQAISSICTVFAESEVISRIAQGCPKEEIIAGIHKAIGERLMSMVNSVGLKGPVALTGGVAKNQGLIQAISRHLEDNFYIPQEPQIVGALGAAIYAKNHTDK</sequence>
<name>A0ABS8HW74_9FIRM</name>
<evidence type="ECO:0000256" key="2">
    <source>
        <dbReference type="ARBA" id="ARBA00022723"/>
    </source>
</evidence>
<dbReference type="InterPro" id="IPR043129">
    <property type="entry name" value="ATPase_NBD"/>
</dbReference>
<keyword evidence="4" id="KW-0411">Iron-sulfur</keyword>
<gene>
    <name evidence="6" type="ORF">LMF89_14245</name>
</gene>
<dbReference type="SUPFAM" id="SSF53067">
    <property type="entry name" value="Actin-like ATPase domain"/>
    <property type="match status" value="1"/>
</dbReference>